<comment type="caution">
    <text evidence="1">The sequence shown here is derived from an EMBL/GenBank/DDBJ whole genome shotgun (WGS) entry which is preliminary data.</text>
</comment>
<dbReference type="EMBL" id="LXQA010031726">
    <property type="protein sequence ID" value="MCH96180.1"/>
    <property type="molecule type" value="Genomic_DNA"/>
</dbReference>
<sequence>ELEPAGFPEPSPVHRFHRFTPVRTGSKRFFTGFTDYRFWASSRTGDVPGSR</sequence>
<keyword evidence="2" id="KW-1185">Reference proteome</keyword>
<organism evidence="1 2">
    <name type="scientific">Trifolium medium</name>
    <dbReference type="NCBI Taxonomy" id="97028"/>
    <lineage>
        <taxon>Eukaryota</taxon>
        <taxon>Viridiplantae</taxon>
        <taxon>Streptophyta</taxon>
        <taxon>Embryophyta</taxon>
        <taxon>Tracheophyta</taxon>
        <taxon>Spermatophyta</taxon>
        <taxon>Magnoliopsida</taxon>
        <taxon>eudicotyledons</taxon>
        <taxon>Gunneridae</taxon>
        <taxon>Pentapetalae</taxon>
        <taxon>rosids</taxon>
        <taxon>fabids</taxon>
        <taxon>Fabales</taxon>
        <taxon>Fabaceae</taxon>
        <taxon>Papilionoideae</taxon>
        <taxon>50 kb inversion clade</taxon>
        <taxon>NPAAA clade</taxon>
        <taxon>Hologalegina</taxon>
        <taxon>IRL clade</taxon>
        <taxon>Trifolieae</taxon>
        <taxon>Trifolium</taxon>
    </lineage>
</organism>
<evidence type="ECO:0000313" key="2">
    <source>
        <dbReference type="Proteomes" id="UP000265520"/>
    </source>
</evidence>
<name>A0A392N8Q7_9FABA</name>
<protein>
    <submittedName>
        <fullName evidence="1">Uncharacterized protein</fullName>
    </submittedName>
</protein>
<dbReference type="Proteomes" id="UP000265520">
    <property type="component" value="Unassembled WGS sequence"/>
</dbReference>
<evidence type="ECO:0000313" key="1">
    <source>
        <dbReference type="EMBL" id="MCH96180.1"/>
    </source>
</evidence>
<reference evidence="1 2" key="1">
    <citation type="journal article" date="2018" name="Front. Plant Sci.">
        <title>Red Clover (Trifolium pratense) and Zigzag Clover (T. medium) - A Picture of Genomic Similarities and Differences.</title>
        <authorList>
            <person name="Dluhosova J."/>
            <person name="Istvanek J."/>
            <person name="Nedelnik J."/>
            <person name="Repkova J."/>
        </authorList>
    </citation>
    <scope>NUCLEOTIDE SEQUENCE [LARGE SCALE GENOMIC DNA]</scope>
    <source>
        <strain evidence="2">cv. 10/8</strain>
        <tissue evidence="1">Leaf</tissue>
    </source>
</reference>
<proteinExistence type="predicted"/>
<feature type="non-terminal residue" evidence="1">
    <location>
        <position position="1"/>
    </location>
</feature>
<dbReference type="AlphaFoldDB" id="A0A392N8Q7"/>
<accession>A0A392N8Q7</accession>